<evidence type="ECO:0000313" key="1">
    <source>
        <dbReference type="EMBL" id="MBB4659481.1"/>
    </source>
</evidence>
<evidence type="ECO:0000313" key="2">
    <source>
        <dbReference type="Proteomes" id="UP000563524"/>
    </source>
</evidence>
<dbReference type="SUPFAM" id="SSF53756">
    <property type="entry name" value="UDP-Glycosyltransferase/glycogen phosphorylase"/>
    <property type="match status" value="1"/>
</dbReference>
<reference evidence="1 2" key="1">
    <citation type="submission" date="2020-08" db="EMBL/GenBank/DDBJ databases">
        <title>Genomic Encyclopedia of Type Strains, Phase IV (KMG-IV): sequencing the most valuable type-strain genomes for metagenomic binning, comparative biology and taxonomic classification.</title>
        <authorList>
            <person name="Goeker M."/>
        </authorList>
    </citation>
    <scope>NUCLEOTIDE SEQUENCE [LARGE SCALE GENOMIC DNA]</scope>
    <source>
        <strain evidence="1 2">DSM 102850</strain>
    </source>
</reference>
<dbReference type="AlphaFoldDB" id="A0A840I5C3"/>
<sequence length="422" mass="46054">MKTLLFEPFQGGHYTNYVEALVDYHRRVHEARGDELVLSLTSEGAASSAFAAQVAPRLGAASVDPSIPPVPHSIALRPTPDGIRTYRRALTTLWRALGAAIERHQPDHLILPSADHITLAARFVAGERSRARIAGLKSTGVLHYGFAAGAHGVAELVKDQIYRQSWRRAPWSRLFMVNPMQVGWARTHMPGLSVEVCPDPVPLMAMPERDEACAVLGLDASKSYIGFVGAVRERAAFRELVHGFLDADLGPDWRLLVAGRVEWPEHKNFLKSDPRVAAARDRIVLIDRFLDADEMAAALSACSVLAPIYRQSQNLSANLLKAVRADKPVIASASGFGGYMVDEFGIGVGLPLDAPEGAPAAFRAARDLSGRYVPGVRTQSLKRFLEPDNFAATLFDDRNETLVPWAEVSMLGGRDEEAPLAR</sequence>
<proteinExistence type="predicted"/>
<gene>
    <name evidence="1" type="ORF">GGQ59_002018</name>
</gene>
<keyword evidence="2" id="KW-1185">Reference proteome</keyword>
<dbReference type="GO" id="GO:0016740">
    <property type="term" value="F:transferase activity"/>
    <property type="evidence" value="ECO:0007669"/>
    <property type="project" value="UniProtKB-KW"/>
</dbReference>
<name>A0A840I5C3_9PROT</name>
<organism evidence="1 2">
    <name type="scientific">Parvularcula dongshanensis</name>
    <dbReference type="NCBI Taxonomy" id="1173995"/>
    <lineage>
        <taxon>Bacteria</taxon>
        <taxon>Pseudomonadati</taxon>
        <taxon>Pseudomonadota</taxon>
        <taxon>Alphaproteobacteria</taxon>
        <taxon>Parvularculales</taxon>
        <taxon>Parvularculaceae</taxon>
        <taxon>Parvularcula</taxon>
    </lineage>
</organism>
<dbReference type="Gene3D" id="3.40.50.2000">
    <property type="entry name" value="Glycogen Phosphorylase B"/>
    <property type="match status" value="1"/>
</dbReference>
<comment type="caution">
    <text evidence="1">The sequence shown here is derived from an EMBL/GenBank/DDBJ whole genome shotgun (WGS) entry which is preliminary data.</text>
</comment>
<dbReference type="Proteomes" id="UP000563524">
    <property type="component" value="Unassembled WGS sequence"/>
</dbReference>
<accession>A0A840I5C3</accession>
<dbReference type="EMBL" id="JACHOB010000004">
    <property type="protein sequence ID" value="MBB4659481.1"/>
    <property type="molecule type" value="Genomic_DNA"/>
</dbReference>
<protein>
    <submittedName>
        <fullName evidence="1">Glycosyltransferase involved in cell wall biosynthesis</fullName>
    </submittedName>
</protein>
<keyword evidence="1" id="KW-0808">Transferase</keyword>
<dbReference type="RefSeq" id="WP_183818131.1">
    <property type="nucleotide sequence ID" value="NZ_JACHOB010000004.1"/>
</dbReference>